<feature type="non-terminal residue" evidence="1">
    <location>
        <position position="470"/>
    </location>
</feature>
<gene>
    <name evidence="1" type="ORF">QAD02_009765</name>
</gene>
<dbReference type="Proteomes" id="UP001239111">
    <property type="component" value="Chromosome 4"/>
</dbReference>
<reference evidence="1" key="1">
    <citation type="submission" date="2023-04" db="EMBL/GenBank/DDBJ databases">
        <title>A chromosome-level genome assembly of the parasitoid wasp Eretmocerus hayati.</title>
        <authorList>
            <person name="Zhong Y."/>
            <person name="Liu S."/>
            <person name="Liu Y."/>
        </authorList>
    </citation>
    <scope>NUCLEOTIDE SEQUENCE</scope>
    <source>
        <strain evidence="1">ZJU_SS_LIU_2023</strain>
    </source>
</reference>
<comment type="caution">
    <text evidence="1">The sequence shown here is derived from an EMBL/GenBank/DDBJ whole genome shotgun (WGS) entry which is preliminary data.</text>
</comment>
<organism evidence="1 2">
    <name type="scientific">Eretmocerus hayati</name>
    <dbReference type="NCBI Taxonomy" id="131215"/>
    <lineage>
        <taxon>Eukaryota</taxon>
        <taxon>Metazoa</taxon>
        <taxon>Ecdysozoa</taxon>
        <taxon>Arthropoda</taxon>
        <taxon>Hexapoda</taxon>
        <taxon>Insecta</taxon>
        <taxon>Pterygota</taxon>
        <taxon>Neoptera</taxon>
        <taxon>Endopterygota</taxon>
        <taxon>Hymenoptera</taxon>
        <taxon>Apocrita</taxon>
        <taxon>Proctotrupomorpha</taxon>
        <taxon>Chalcidoidea</taxon>
        <taxon>Aphelinidae</taxon>
        <taxon>Aphelininae</taxon>
        <taxon>Eretmocerus</taxon>
    </lineage>
</organism>
<sequence length="470" mass="51517">MPTVRGARRRRRGRRDDDPGPDEAGGSAAYFMPILLLIVACAWPNFANAAKSTGNGGVVGSSSVIGSVGDGSSSSSGCAMGMFRCAEGKCIPASWVCNYQRDCENAEDEFQSCPPPECEAGQHTCGRYVFNKTYCVPPYQRCDMVVDCVDGTDEAGCNYRKCQADDFKCSNTTMDYCLPKEKRCDGYLDCRSGNDEEGCSNTKPACRLDQFRCNVTQRCVDQAMRCNHKDDCGDNSDEEHCNFPACTADQFRCANSLCIPTSYQCDGYKDCEDGSDEKSCTAIVCPGNKYLCPKGDAGKPLCINRSQLCDGKKDCDDDSDEVAACSTHMCNTLNCQYQCQASPTGGVCYCPEGRILANDSRSCIDRNECLEWGFCEQLCENTDGGYSCSCAIGYSLYNKSRCRLAGHARPLELLVAQERAIWRMLPTGSGEDKQLVTNTTGASGLDYHFERSLLFWSDIKTRKIHSQSLS</sequence>
<accession>A0ACC2NAA8</accession>
<dbReference type="EMBL" id="CM056744">
    <property type="protein sequence ID" value="KAJ8668102.1"/>
    <property type="molecule type" value="Genomic_DNA"/>
</dbReference>
<proteinExistence type="predicted"/>
<keyword evidence="2" id="KW-1185">Reference proteome</keyword>
<evidence type="ECO:0000313" key="2">
    <source>
        <dbReference type="Proteomes" id="UP001239111"/>
    </source>
</evidence>
<protein>
    <submittedName>
        <fullName evidence="1">Uncharacterized protein</fullName>
    </submittedName>
</protein>
<evidence type="ECO:0000313" key="1">
    <source>
        <dbReference type="EMBL" id="KAJ8668102.1"/>
    </source>
</evidence>
<name>A0ACC2NAA8_9HYME</name>